<dbReference type="EMBL" id="BAABJP010000045">
    <property type="protein sequence ID" value="GAA5171196.1"/>
    <property type="molecule type" value="Genomic_DNA"/>
</dbReference>
<comment type="caution">
    <text evidence="1">The sequence shown here is derived from an EMBL/GenBank/DDBJ whole genome shotgun (WGS) entry which is preliminary data.</text>
</comment>
<dbReference type="PANTHER" id="PTHR11941:SF54">
    <property type="entry name" value="ENOYL-COA HYDRATASE, MITOCHONDRIAL"/>
    <property type="match status" value="1"/>
</dbReference>
<dbReference type="InterPro" id="IPR001753">
    <property type="entry name" value="Enoyl-CoA_hydra/iso"/>
</dbReference>
<dbReference type="Gene3D" id="3.90.226.10">
    <property type="entry name" value="2-enoyl-CoA Hydratase, Chain A, domain 1"/>
    <property type="match status" value="1"/>
</dbReference>
<evidence type="ECO:0000313" key="2">
    <source>
        <dbReference type="Proteomes" id="UP001428817"/>
    </source>
</evidence>
<proteinExistence type="predicted"/>
<sequence length="253" mass="26969">MLKKEEHGGVAVITLEHGPVNATDTAALRAITAEFSALNGPEGPAAVVFTGSGRAFSAGVDLRAMLAGGPPYLAEFLPALDEACLALFTLDKPMVAAVNGHAIAGGCVLACCADLRVMASGRGRIGVPEIKVGVPFPRVPLEMLVHAVGPKVAQRLVYGADAVTPEEALTLGLVDEVVDPEALLERSIALAAELAERAPADTFAMSKWQLRRDTLDRIARYQEYEYQRLVSIWERRTSDSWTADYLAAATRKS</sequence>
<name>A0ABP9R384_9PSEU</name>
<dbReference type="SUPFAM" id="SSF52096">
    <property type="entry name" value="ClpP/crotonase"/>
    <property type="match status" value="1"/>
</dbReference>
<reference evidence="2" key="1">
    <citation type="journal article" date="2019" name="Int. J. Syst. Evol. Microbiol.">
        <title>The Global Catalogue of Microorganisms (GCM) 10K type strain sequencing project: providing services to taxonomists for standard genome sequencing and annotation.</title>
        <authorList>
            <consortium name="The Broad Institute Genomics Platform"/>
            <consortium name="The Broad Institute Genome Sequencing Center for Infectious Disease"/>
            <person name="Wu L."/>
            <person name="Ma J."/>
        </authorList>
    </citation>
    <scope>NUCLEOTIDE SEQUENCE [LARGE SCALE GENOMIC DNA]</scope>
    <source>
        <strain evidence="2">JCM 18303</strain>
    </source>
</reference>
<dbReference type="RefSeq" id="WP_185063720.1">
    <property type="nucleotide sequence ID" value="NZ_BAABJP010000045.1"/>
</dbReference>
<protein>
    <submittedName>
        <fullName evidence="1">Enoyl-CoA hydratase/isomerase family protein</fullName>
    </submittedName>
</protein>
<dbReference type="InterPro" id="IPR029045">
    <property type="entry name" value="ClpP/crotonase-like_dom_sf"/>
</dbReference>
<evidence type="ECO:0000313" key="1">
    <source>
        <dbReference type="EMBL" id="GAA5171196.1"/>
    </source>
</evidence>
<accession>A0ABP9R384</accession>
<dbReference type="PANTHER" id="PTHR11941">
    <property type="entry name" value="ENOYL-COA HYDRATASE-RELATED"/>
    <property type="match status" value="1"/>
</dbReference>
<organism evidence="1 2">
    <name type="scientific">Pseudonocardia eucalypti</name>
    <dbReference type="NCBI Taxonomy" id="648755"/>
    <lineage>
        <taxon>Bacteria</taxon>
        <taxon>Bacillati</taxon>
        <taxon>Actinomycetota</taxon>
        <taxon>Actinomycetes</taxon>
        <taxon>Pseudonocardiales</taxon>
        <taxon>Pseudonocardiaceae</taxon>
        <taxon>Pseudonocardia</taxon>
    </lineage>
</organism>
<dbReference type="CDD" id="cd06558">
    <property type="entry name" value="crotonase-like"/>
    <property type="match status" value="1"/>
</dbReference>
<dbReference type="Pfam" id="PF00378">
    <property type="entry name" value="ECH_1"/>
    <property type="match status" value="1"/>
</dbReference>
<keyword evidence="2" id="KW-1185">Reference proteome</keyword>
<gene>
    <name evidence="1" type="ORF">GCM10023321_69480</name>
</gene>
<dbReference type="Proteomes" id="UP001428817">
    <property type="component" value="Unassembled WGS sequence"/>
</dbReference>